<accession>A0A7J8MVL0</accession>
<proteinExistence type="predicted"/>
<keyword evidence="2" id="KW-1185">Reference proteome</keyword>
<protein>
    <recommendedName>
        <fullName evidence="3">Reverse transcriptase zinc-binding domain-containing protein</fullName>
    </recommendedName>
</protein>
<dbReference type="EMBL" id="JABEZX010000010">
    <property type="protein sequence ID" value="MBA0568743.1"/>
    <property type="molecule type" value="Genomic_DNA"/>
</dbReference>
<evidence type="ECO:0000313" key="1">
    <source>
        <dbReference type="EMBL" id="MBA0568743.1"/>
    </source>
</evidence>
<comment type="caution">
    <text evidence="1">The sequence shown here is derived from an EMBL/GenBank/DDBJ whole genome shotgun (WGS) entry which is preliminary data.</text>
</comment>
<gene>
    <name evidence="1" type="ORF">Golob_006213</name>
</gene>
<sequence length="160" mass="17833">MTARFKVDRWGVEGLDGNSLWTSSNGSRDGLGSKQVCHQGGLRNETIIHALRDCPKAQAILSFGGLDGCLLNYPYESCLIGLKTLLTYLILRHLRISSQSYGMFGMVATMHCFRVRGMMLVLDSIVGIGIIVRDHNGFVLGCRMVFLDYKMNVEWAKVEV</sequence>
<organism evidence="1 2">
    <name type="scientific">Gossypium lobatum</name>
    <dbReference type="NCBI Taxonomy" id="34289"/>
    <lineage>
        <taxon>Eukaryota</taxon>
        <taxon>Viridiplantae</taxon>
        <taxon>Streptophyta</taxon>
        <taxon>Embryophyta</taxon>
        <taxon>Tracheophyta</taxon>
        <taxon>Spermatophyta</taxon>
        <taxon>Magnoliopsida</taxon>
        <taxon>eudicotyledons</taxon>
        <taxon>Gunneridae</taxon>
        <taxon>Pentapetalae</taxon>
        <taxon>rosids</taxon>
        <taxon>malvids</taxon>
        <taxon>Malvales</taxon>
        <taxon>Malvaceae</taxon>
        <taxon>Malvoideae</taxon>
        <taxon>Gossypium</taxon>
    </lineage>
</organism>
<reference evidence="1 2" key="1">
    <citation type="journal article" date="2019" name="Genome Biol. Evol.">
        <title>Insights into the evolution of the New World diploid cottons (Gossypium, subgenus Houzingenia) based on genome sequencing.</title>
        <authorList>
            <person name="Grover C.E."/>
            <person name="Arick M.A. 2nd"/>
            <person name="Thrash A."/>
            <person name="Conover J.L."/>
            <person name="Sanders W.S."/>
            <person name="Peterson D.G."/>
            <person name="Frelichowski J.E."/>
            <person name="Scheffler J.A."/>
            <person name="Scheffler B.E."/>
            <person name="Wendel J.F."/>
        </authorList>
    </citation>
    <scope>NUCLEOTIDE SEQUENCE [LARGE SCALE GENOMIC DNA]</scope>
    <source>
        <strain evidence="1">157</strain>
        <tissue evidence="1">Leaf</tissue>
    </source>
</reference>
<dbReference type="Proteomes" id="UP000593572">
    <property type="component" value="Unassembled WGS sequence"/>
</dbReference>
<name>A0A7J8MVL0_9ROSI</name>
<dbReference type="AlphaFoldDB" id="A0A7J8MVL0"/>
<evidence type="ECO:0000313" key="2">
    <source>
        <dbReference type="Proteomes" id="UP000593572"/>
    </source>
</evidence>
<evidence type="ECO:0008006" key="3">
    <source>
        <dbReference type="Google" id="ProtNLM"/>
    </source>
</evidence>